<organism evidence="2 3">
    <name type="scientific">Aliarcobacter thereius</name>
    <dbReference type="NCBI Taxonomy" id="544718"/>
    <lineage>
        <taxon>Bacteria</taxon>
        <taxon>Pseudomonadati</taxon>
        <taxon>Campylobacterota</taxon>
        <taxon>Epsilonproteobacteria</taxon>
        <taxon>Campylobacterales</taxon>
        <taxon>Arcobacteraceae</taxon>
        <taxon>Aliarcobacter</taxon>
    </lineage>
</organism>
<dbReference type="Pfam" id="PF23343">
    <property type="entry name" value="REP_ORF2-G2P"/>
    <property type="match status" value="1"/>
</dbReference>
<dbReference type="AlphaFoldDB" id="A0A1C0B578"/>
<evidence type="ECO:0000259" key="1">
    <source>
        <dbReference type="Pfam" id="PF23343"/>
    </source>
</evidence>
<comment type="caution">
    <text evidence="2">The sequence shown here is derived from an EMBL/GenBank/DDBJ whole genome shotgun (WGS) entry which is preliminary data.</text>
</comment>
<dbReference type="OrthoDB" id="5347077at2"/>
<evidence type="ECO:0000313" key="2">
    <source>
        <dbReference type="EMBL" id="OCL97686.1"/>
    </source>
</evidence>
<sequence>MKGYYSKKLQNNSSLYAELQENIKFYINHSIHKENKQKSYLQNNGFLNRKTGEYLNLDYDFENKYKEYSKITEQRALTIQELARRKEFCSVFITFTLPSKFHPFKSIATSKGRLYVEENKEFDFLSIKEAVSCGYKELNNIYQTFYKRVKNYVKDELYYVKAIENHQTTIPHLHLVLYFPLEKIEFVKNVFNRVVEFFKLNRIDFEEVSFKKNINYASKYLLKYIIKDLNNSTDILKARILDGWKRYHKIRVLTSSQLPLNVMVYKKIYKSVSFIEKNKINFKIEDKIVTLKEKIDYECRELGLPIYLYFQDNFFIEKTILKNSNRKITRFGAKKSLFRVKLISEKRAKDYKIKDFKVSYKKREIYTKQDFIKITI</sequence>
<dbReference type="Proteomes" id="UP000093281">
    <property type="component" value="Unassembled WGS sequence"/>
</dbReference>
<name>A0A1C0B578_9BACT</name>
<dbReference type="RefSeq" id="WP_066187425.1">
    <property type="nucleotide sequence ID" value="NZ_LCUJ01000009.1"/>
</dbReference>
<reference evidence="3" key="1">
    <citation type="submission" date="2015-05" db="EMBL/GenBank/DDBJ databases">
        <authorList>
            <person name="Rovetto F."/>
            <person name="Cocolin L."/>
            <person name="Illeghems K."/>
            <person name="Van Nieuwerburgh F."/>
            <person name="Houf K."/>
        </authorList>
    </citation>
    <scope>NUCLEOTIDE SEQUENCE [LARGE SCALE GENOMIC DNA]</scope>
    <source>
        <strain evidence="3">DU22</strain>
    </source>
</reference>
<dbReference type="EMBL" id="LCUJ01000009">
    <property type="protein sequence ID" value="OCL97686.1"/>
    <property type="molecule type" value="Genomic_DNA"/>
</dbReference>
<accession>A0A1C0B578</accession>
<protein>
    <recommendedName>
        <fullName evidence="1">Replication-associated protein ORF2/G2P domain-containing protein</fullName>
    </recommendedName>
</protein>
<dbReference type="InterPro" id="IPR056906">
    <property type="entry name" value="ORF2/G2P_dom"/>
</dbReference>
<gene>
    <name evidence="2" type="ORF">AAX29_01839</name>
</gene>
<feature type="domain" description="Replication-associated protein ORF2/G2P" evidence="1">
    <location>
        <begin position="135"/>
        <end position="223"/>
    </location>
</feature>
<proteinExistence type="predicted"/>
<evidence type="ECO:0000313" key="3">
    <source>
        <dbReference type="Proteomes" id="UP000093281"/>
    </source>
</evidence>